<dbReference type="EMBL" id="CP098809">
    <property type="protein sequence ID" value="USJ27118.1"/>
    <property type="molecule type" value="Genomic_DNA"/>
</dbReference>
<sequence>MKRLVVCFDGTWNDADSARSETNVARIARAIRACQDERGGIPQSVLYLRGIGSSGLQIQRLLDGAIGTGVDENIRSGYMFLAQNYVSGDEIYLFGFSRGAFSARSLAGLIASCGLLRRQRLGDLRNAWQYYRTTEDRSPKDFVDRYSTDAHLDVEVTMLGVWDTVGALGVPSHIFSGFNCREYGFHNTTASKITRHAYHAMAIDESRDEFVPTLWTGDVPANCTIEQVWFAGSHGDVGGGYVDRSLADIPLVWMAQKAQACGLVMDWTMLPKGLDVSAPHHDSRAGWSLKDRLTPTFRQICEKPFRVNYYETLYRPRDGQGIAQRTINESLHESVIARYGQTVSFSPDDDPSARAQQVYKPRNLAPLFNVPVRGQRPVAPNVIAAQTAQVATV</sequence>
<evidence type="ECO:0000259" key="1">
    <source>
        <dbReference type="Pfam" id="PF09994"/>
    </source>
</evidence>
<evidence type="ECO:0000313" key="2">
    <source>
        <dbReference type="EMBL" id="USJ27118.1"/>
    </source>
</evidence>
<dbReference type="Proteomes" id="UP001055460">
    <property type="component" value="Plasmid pB"/>
</dbReference>
<dbReference type="InterPro" id="IPR018712">
    <property type="entry name" value="Tle1-like_cat"/>
</dbReference>
<keyword evidence="2" id="KW-0614">Plasmid</keyword>
<reference evidence="2" key="1">
    <citation type="submission" date="2022-06" db="EMBL/GenBank/DDBJ databases">
        <title>Physiological and biochemical characterization and genomic elucidation of a strain of the genus Ensifer adhaerens M8 that combines arsenic oxidation and chromium reduction.</title>
        <authorList>
            <person name="Li X."/>
            <person name="Yu c."/>
        </authorList>
    </citation>
    <scope>NUCLEOTIDE SEQUENCE</scope>
    <source>
        <strain evidence="2">M8</strain>
        <plasmid evidence="2">pB</plasmid>
    </source>
</reference>
<accession>A0A9Q8YDW2</accession>
<dbReference type="RefSeq" id="WP_060607876.1">
    <property type="nucleotide sequence ID" value="NZ_CAXURO020000003.1"/>
</dbReference>
<dbReference type="AlphaFoldDB" id="A0A9Q8YDW2"/>
<feature type="domain" description="T6SS Phospholipase effector Tle1-like catalytic" evidence="1">
    <location>
        <begin position="2"/>
        <end position="256"/>
    </location>
</feature>
<dbReference type="Pfam" id="PF09994">
    <property type="entry name" value="T6SS_Tle1-like_cat"/>
    <property type="match status" value="1"/>
</dbReference>
<evidence type="ECO:0000313" key="3">
    <source>
        <dbReference type="Proteomes" id="UP001055460"/>
    </source>
</evidence>
<organism evidence="2 3">
    <name type="scientific">Ensifer adhaerens</name>
    <name type="common">Sinorhizobium morelense</name>
    <dbReference type="NCBI Taxonomy" id="106592"/>
    <lineage>
        <taxon>Bacteria</taxon>
        <taxon>Pseudomonadati</taxon>
        <taxon>Pseudomonadota</taxon>
        <taxon>Alphaproteobacteria</taxon>
        <taxon>Hyphomicrobiales</taxon>
        <taxon>Rhizobiaceae</taxon>
        <taxon>Sinorhizobium/Ensifer group</taxon>
        <taxon>Ensifer</taxon>
    </lineage>
</organism>
<dbReference type="PANTHER" id="PTHR33840">
    <property type="match status" value="1"/>
</dbReference>
<proteinExistence type="predicted"/>
<dbReference type="PANTHER" id="PTHR33840:SF1">
    <property type="entry name" value="TLE1 PHOSPHOLIPASE DOMAIN-CONTAINING PROTEIN"/>
    <property type="match status" value="1"/>
</dbReference>
<protein>
    <submittedName>
        <fullName evidence="2">DUF2235 domain-containing protein</fullName>
    </submittedName>
</protein>
<name>A0A9Q8YDW2_ENSAD</name>
<gene>
    <name evidence="2" type="ORF">NE863_32005</name>
</gene>
<geneLocation type="plasmid" evidence="2 3">
    <name>pB</name>
</geneLocation>